<reference evidence="2 3" key="1">
    <citation type="submission" date="2018-02" db="EMBL/GenBank/DDBJ databases">
        <title>Genome sequence of the basidiomycete white-rot fungus Phlebia centrifuga.</title>
        <authorList>
            <person name="Granchi Z."/>
            <person name="Peng M."/>
            <person name="de Vries R.P."/>
            <person name="Hilden K."/>
            <person name="Makela M.R."/>
            <person name="Grigoriev I."/>
            <person name="Riley R."/>
        </authorList>
    </citation>
    <scope>NUCLEOTIDE SEQUENCE [LARGE SCALE GENOMIC DNA]</scope>
    <source>
        <strain evidence="2 3">FBCC195</strain>
    </source>
</reference>
<dbReference type="Proteomes" id="UP000186601">
    <property type="component" value="Unassembled WGS sequence"/>
</dbReference>
<dbReference type="InterPro" id="IPR046496">
    <property type="entry name" value="DUF6589"/>
</dbReference>
<evidence type="ECO:0000259" key="1">
    <source>
        <dbReference type="Pfam" id="PF20231"/>
    </source>
</evidence>
<dbReference type="AlphaFoldDB" id="A0A2R6QF05"/>
<feature type="domain" description="DUF6589" evidence="1">
    <location>
        <begin position="374"/>
        <end position="730"/>
    </location>
</feature>
<evidence type="ECO:0000313" key="3">
    <source>
        <dbReference type="Proteomes" id="UP000186601"/>
    </source>
</evidence>
<proteinExistence type="predicted"/>
<dbReference type="EMBL" id="MLYV02000344">
    <property type="protein sequence ID" value="PSS06894.1"/>
    <property type="molecule type" value="Genomic_DNA"/>
</dbReference>
<organism evidence="2 3">
    <name type="scientific">Hermanssonia centrifuga</name>
    <dbReference type="NCBI Taxonomy" id="98765"/>
    <lineage>
        <taxon>Eukaryota</taxon>
        <taxon>Fungi</taxon>
        <taxon>Dikarya</taxon>
        <taxon>Basidiomycota</taxon>
        <taxon>Agaricomycotina</taxon>
        <taxon>Agaricomycetes</taxon>
        <taxon>Polyporales</taxon>
        <taxon>Meruliaceae</taxon>
        <taxon>Hermanssonia</taxon>
    </lineage>
</organism>
<name>A0A2R6QF05_9APHY</name>
<keyword evidence="3" id="KW-1185">Reference proteome</keyword>
<gene>
    <name evidence="2" type="ORF">PHLCEN_2v3496</name>
</gene>
<accession>A0A2R6QF05</accession>
<dbReference type="OrthoDB" id="3266963at2759"/>
<dbReference type="Pfam" id="PF20231">
    <property type="entry name" value="DUF6589"/>
    <property type="match status" value="1"/>
</dbReference>
<evidence type="ECO:0000313" key="2">
    <source>
        <dbReference type="EMBL" id="PSS06894.1"/>
    </source>
</evidence>
<comment type="caution">
    <text evidence="2">The sequence shown here is derived from an EMBL/GenBank/DDBJ whole genome shotgun (WGS) entry which is preliminary data.</text>
</comment>
<protein>
    <recommendedName>
        <fullName evidence="1">DUF6589 domain-containing protein</fullName>
    </recommendedName>
</protein>
<sequence>MYTQTGPLDGILDLIKKRGTLGDFLIELFTVSSRADASRSQKHAQAVSKFLGGTTLVDPAAIVNLMYTSRDSFPIPTRKSATPAELKKRSDHMRMARYKLKQWAIGVVEEVIDAEADELMSKDGGLRLPADITWDFLQHFSLESIMSVAKQKSPTLVRLLTAAAIPSKKRTSPSSTVNLSQPLASSSTIIPPSTAITPSMSTAANPTVQPHSSTAADEPLQLFSQPAESGLGHNRRNPFIMIVVTLLMLMNARNLQFTGFQKLMGIWLFANTASSYIYTILGRMGLCVSYTTTHNLLDDLSQSAQDMIRIKALQHAFLLIYDNINCMLRVWDPELGEKDMMDSGTAATFVELEDRDPKMAFDIDTLERARALQKRKSLSFDVLYERVKWDVLHEAMAVHTLGFLVQHVPGLDYIQESLTKKLWTSLAVHRMQQERKTTLYPLATSDHDEGSTGGNQKVIDDLMLRQLHLNKDEAAKMLTIVGGDQATTEKIRTLKCFLDGCPHGYSSYHWVLPLIQLWHMGWADLERILSTHWSKSNVVSDISSFCFVNEKLGRKVKNIKRPDFYPAQALVFDTLHAEVLDCWQEVLKTDNLVLYFEQNSLGLEELIAIAKKIVYNYMSTLGHEKALHSDNSAGLFQPGTSWTNSGPRCLCDQVLSNTVLRMRDSMLHYEFQHAVADGDIGRAMNVMSVWTFTFCGSGKSKYTNELLELSCNFEYEYSDALQEAVLNNWLYIKESLQIATGITKKRGGHQRKKKMIGLKLLAQTMKEHQLHRYRKGRTYNHEACDDFEAGVIALDKTTRIQDFVQRTLTNASNIHGAEDIQMADAGIEDAEYNDEMKELPLPNILRHGVLLSSADMLEIGEDTTEMDAIAA</sequence>